<reference evidence="2 3" key="1">
    <citation type="journal article" date="2021" name="ISME Commun">
        <title>Automated analysis of genomic sequences facilitates high-throughput and comprehensive description of bacteria.</title>
        <authorList>
            <person name="Hitch T.C.A."/>
        </authorList>
    </citation>
    <scope>NUCLEOTIDE SEQUENCE [LARGE SCALE GENOMIC DNA]</scope>
    <source>
        <strain evidence="2 3">H2_18</strain>
    </source>
</reference>
<evidence type="ECO:0000256" key="1">
    <source>
        <dbReference type="SAM" id="Phobius"/>
    </source>
</evidence>
<feature type="transmembrane region" description="Helical" evidence="1">
    <location>
        <begin position="91"/>
        <end position="115"/>
    </location>
</feature>
<dbReference type="Proteomes" id="UP001652394">
    <property type="component" value="Unassembled WGS sequence"/>
</dbReference>
<gene>
    <name evidence="2" type="ORF">OCV51_01575</name>
</gene>
<sequence length="163" mass="17743">MSENQSEKKQEVLEAPDVEVEEKEKEQVRQVVAEVIRSEFSGPIPPPNIIKGYEEVLPGSADRILAMAEKQSNHRQEMEKRIIKTESRDSLLGILFAFMLGFGCIVAAVVMVILVPKSAGVISGAVLGVTGIASIIATFIKGTRGSYSKRQGEKKGQNSENSI</sequence>
<feature type="transmembrane region" description="Helical" evidence="1">
    <location>
        <begin position="121"/>
        <end position="140"/>
    </location>
</feature>
<protein>
    <submittedName>
        <fullName evidence="2">DUF2335 domain-containing protein</fullName>
    </submittedName>
</protein>
<name>A0ABT2T7W6_9FIRM</name>
<keyword evidence="3" id="KW-1185">Reference proteome</keyword>
<evidence type="ECO:0000313" key="3">
    <source>
        <dbReference type="Proteomes" id="UP001652394"/>
    </source>
</evidence>
<dbReference type="RefSeq" id="WP_059068427.1">
    <property type="nucleotide sequence ID" value="NZ_JAOQJX010000002.1"/>
</dbReference>
<keyword evidence="1" id="KW-1133">Transmembrane helix</keyword>
<proteinExistence type="predicted"/>
<accession>A0ABT2T7W6</accession>
<comment type="caution">
    <text evidence="2">The sequence shown here is derived from an EMBL/GenBank/DDBJ whole genome shotgun (WGS) entry which is preliminary data.</text>
</comment>
<keyword evidence="1" id="KW-0472">Membrane</keyword>
<dbReference type="Pfam" id="PF10097">
    <property type="entry name" value="DUF2335"/>
    <property type="match status" value="1"/>
</dbReference>
<organism evidence="2 3">
    <name type="scientific">Faecalicatena acetigenes</name>
    <dbReference type="NCBI Taxonomy" id="2981790"/>
    <lineage>
        <taxon>Bacteria</taxon>
        <taxon>Bacillati</taxon>
        <taxon>Bacillota</taxon>
        <taxon>Clostridia</taxon>
        <taxon>Lachnospirales</taxon>
        <taxon>Lachnospiraceae</taxon>
        <taxon>Faecalicatena</taxon>
    </lineage>
</organism>
<dbReference type="InterPro" id="IPR019284">
    <property type="entry name" value="RP532"/>
</dbReference>
<evidence type="ECO:0000313" key="2">
    <source>
        <dbReference type="EMBL" id="MCU6746359.1"/>
    </source>
</evidence>
<dbReference type="EMBL" id="JAOQJX010000002">
    <property type="protein sequence ID" value="MCU6746359.1"/>
    <property type="molecule type" value="Genomic_DNA"/>
</dbReference>
<keyword evidence="1" id="KW-0812">Transmembrane</keyword>